<dbReference type="PANTHER" id="PTHR47959">
    <property type="entry name" value="ATP-DEPENDENT RNA HELICASE RHLE-RELATED"/>
    <property type="match status" value="1"/>
</dbReference>
<gene>
    <name evidence="12" type="ORF">SAMN05216474_2689</name>
</gene>
<evidence type="ECO:0000313" key="12">
    <source>
        <dbReference type="EMBL" id="SFT85036.1"/>
    </source>
</evidence>
<evidence type="ECO:0000259" key="9">
    <source>
        <dbReference type="PROSITE" id="PS51192"/>
    </source>
</evidence>
<sequence>MKFTELNLNDELVSALDYMGFETATPIQEQAIPLILENKDVLACAQTGTGKTAAFVLPILNKLVGKQDTNIDTLIIVPTRELAVQIEQQIQGLSYFISVGSKAIYGGGDGADWSEQKEALSKGTDIIVATPGKLLSHLKMGHVNFKHVKHLVLDEADRMLDMGFIDDLKSIISYLPKKHQTLMFSATMAKSLMGLATRILNDHTEIRLGIAKPAEGVDHKIYLVHDNQKLDILKHIFADRKDYDSIIIFTSSKSKVSEIVKSLNQNGFKAKGISSNLEQDKREEVLRGFRSKRIRILVATDVMSRGIDIKEINMVINYDVPHDAADYVHRVGRTARANTKGEAFTLVNEKDMFRVRNIEKLIENSIPKLELPEGFAPGPEWKEAPARSKNKRYSGKKKFYKKGKSGNGNKDGGKPKAQSPKKEG</sequence>
<dbReference type="GO" id="GO:0005524">
    <property type="term" value="F:ATP binding"/>
    <property type="evidence" value="ECO:0007669"/>
    <property type="project" value="UniProtKB-KW"/>
</dbReference>
<dbReference type="PROSITE" id="PS51194">
    <property type="entry name" value="HELICASE_CTER"/>
    <property type="match status" value="1"/>
</dbReference>
<name>A0A1I7BCW4_9FLAO</name>
<evidence type="ECO:0000256" key="6">
    <source>
        <dbReference type="PROSITE-ProRule" id="PRU00552"/>
    </source>
</evidence>
<dbReference type="AlphaFoldDB" id="A0A1I7BCW4"/>
<evidence type="ECO:0000256" key="8">
    <source>
        <dbReference type="SAM" id="MobiDB-lite"/>
    </source>
</evidence>
<dbReference type="InterPro" id="IPR050079">
    <property type="entry name" value="DEAD_box_RNA_helicase"/>
</dbReference>
<dbReference type="InterPro" id="IPR001650">
    <property type="entry name" value="Helicase_C-like"/>
</dbReference>
<dbReference type="InterPro" id="IPR014001">
    <property type="entry name" value="Helicase_ATP-bd"/>
</dbReference>
<keyword evidence="4 7" id="KW-0067">ATP-binding</keyword>
<dbReference type="InterPro" id="IPR000629">
    <property type="entry name" value="RNA-helicase_DEAD-box_CS"/>
</dbReference>
<dbReference type="CDD" id="cd00268">
    <property type="entry name" value="DEADc"/>
    <property type="match status" value="1"/>
</dbReference>
<dbReference type="PROSITE" id="PS51195">
    <property type="entry name" value="Q_MOTIF"/>
    <property type="match status" value="1"/>
</dbReference>
<organism evidence="12 13">
    <name type="scientific">Lishizhenia tianjinensis</name>
    <dbReference type="NCBI Taxonomy" id="477690"/>
    <lineage>
        <taxon>Bacteria</taxon>
        <taxon>Pseudomonadati</taxon>
        <taxon>Bacteroidota</taxon>
        <taxon>Flavobacteriia</taxon>
        <taxon>Flavobacteriales</taxon>
        <taxon>Crocinitomicaceae</taxon>
        <taxon>Lishizhenia</taxon>
    </lineage>
</organism>
<evidence type="ECO:0000313" key="13">
    <source>
        <dbReference type="Proteomes" id="UP000236454"/>
    </source>
</evidence>
<keyword evidence="2 7" id="KW-0378">Hydrolase</keyword>
<dbReference type="SMART" id="SM00490">
    <property type="entry name" value="HELICc"/>
    <property type="match status" value="1"/>
</dbReference>
<feature type="domain" description="DEAD-box RNA helicase Q" evidence="11">
    <location>
        <begin position="1"/>
        <end position="29"/>
    </location>
</feature>
<keyword evidence="1 7" id="KW-0547">Nucleotide-binding</keyword>
<dbReference type="InterPro" id="IPR044742">
    <property type="entry name" value="DEAD/DEAH_RhlB"/>
</dbReference>
<accession>A0A1I7BCW4</accession>
<dbReference type="GO" id="GO:0016787">
    <property type="term" value="F:hydrolase activity"/>
    <property type="evidence" value="ECO:0007669"/>
    <property type="project" value="UniProtKB-KW"/>
</dbReference>
<dbReference type="Proteomes" id="UP000236454">
    <property type="component" value="Unassembled WGS sequence"/>
</dbReference>
<feature type="domain" description="Helicase ATP-binding" evidence="9">
    <location>
        <begin position="32"/>
        <end position="206"/>
    </location>
</feature>
<keyword evidence="3 7" id="KW-0347">Helicase</keyword>
<dbReference type="GO" id="GO:0005829">
    <property type="term" value="C:cytosol"/>
    <property type="evidence" value="ECO:0007669"/>
    <property type="project" value="TreeGrafter"/>
</dbReference>
<dbReference type="GO" id="GO:0003724">
    <property type="term" value="F:RNA helicase activity"/>
    <property type="evidence" value="ECO:0007669"/>
    <property type="project" value="InterPro"/>
</dbReference>
<dbReference type="STRING" id="477690.SAMN05216474_2689"/>
<dbReference type="InterPro" id="IPR027417">
    <property type="entry name" value="P-loop_NTPase"/>
</dbReference>
<feature type="compositionally biased region" description="Basic residues" evidence="8">
    <location>
        <begin position="388"/>
        <end position="404"/>
    </location>
</feature>
<dbReference type="PROSITE" id="PS00039">
    <property type="entry name" value="DEAD_ATP_HELICASE"/>
    <property type="match status" value="1"/>
</dbReference>
<dbReference type="SMART" id="SM00487">
    <property type="entry name" value="DEXDc"/>
    <property type="match status" value="1"/>
</dbReference>
<keyword evidence="13" id="KW-1185">Reference proteome</keyword>
<dbReference type="EMBL" id="FPAS01000005">
    <property type="protein sequence ID" value="SFT85036.1"/>
    <property type="molecule type" value="Genomic_DNA"/>
</dbReference>
<evidence type="ECO:0000256" key="4">
    <source>
        <dbReference type="ARBA" id="ARBA00022840"/>
    </source>
</evidence>
<dbReference type="GO" id="GO:0003676">
    <property type="term" value="F:nucleic acid binding"/>
    <property type="evidence" value="ECO:0007669"/>
    <property type="project" value="InterPro"/>
</dbReference>
<evidence type="ECO:0000256" key="7">
    <source>
        <dbReference type="RuleBase" id="RU000492"/>
    </source>
</evidence>
<evidence type="ECO:0000259" key="11">
    <source>
        <dbReference type="PROSITE" id="PS51195"/>
    </source>
</evidence>
<evidence type="ECO:0000256" key="1">
    <source>
        <dbReference type="ARBA" id="ARBA00022741"/>
    </source>
</evidence>
<evidence type="ECO:0000256" key="3">
    <source>
        <dbReference type="ARBA" id="ARBA00022806"/>
    </source>
</evidence>
<feature type="short sequence motif" description="Q motif" evidence="6">
    <location>
        <begin position="1"/>
        <end position="29"/>
    </location>
</feature>
<feature type="region of interest" description="Disordered" evidence="8">
    <location>
        <begin position="373"/>
        <end position="424"/>
    </location>
</feature>
<comment type="similarity">
    <text evidence="5 7">Belongs to the DEAD box helicase family.</text>
</comment>
<dbReference type="OrthoDB" id="9785240at2"/>
<dbReference type="CDD" id="cd18787">
    <property type="entry name" value="SF2_C_DEAD"/>
    <property type="match status" value="1"/>
</dbReference>
<proteinExistence type="inferred from homology"/>
<feature type="domain" description="Helicase C-terminal" evidence="10">
    <location>
        <begin position="231"/>
        <end position="377"/>
    </location>
</feature>
<dbReference type="RefSeq" id="WP_090251472.1">
    <property type="nucleotide sequence ID" value="NZ_FPAS01000005.1"/>
</dbReference>
<dbReference type="InterPro" id="IPR011545">
    <property type="entry name" value="DEAD/DEAH_box_helicase_dom"/>
</dbReference>
<dbReference type="Pfam" id="PF00270">
    <property type="entry name" value="DEAD"/>
    <property type="match status" value="1"/>
</dbReference>
<dbReference type="InterPro" id="IPR014014">
    <property type="entry name" value="RNA_helicase_DEAD_Q_motif"/>
</dbReference>
<dbReference type="SUPFAM" id="SSF52540">
    <property type="entry name" value="P-loop containing nucleoside triphosphate hydrolases"/>
    <property type="match status" value="1"/>
</dbReference>
<dbReference type="Pfam" id="PF00271">
    <property type="entry name" value="Helicase_C"/>
    <property type="match status" value="1"/>
</dbReference>
<reference evidence="12 13" key="1">
    <citation type="submission" date="2016-10" db="EMBL/GenBank/DDBJ databases">
        <authorList>
            <person name="de Groot N.N."/>
        </authorList>
    </citation>
    <scope>NUCLEOTIDE SEQUENCE [LARGE SCALE GENOMIC DNA]</scope>
    <source>
        <strain evidence="12 13">CGMCC 1.7005</strain>
    </source>
</reference>
<evidence type="ECO:0000259" key="10">
    <source>
        <dbReference type="PROSITE" id="PS51194"/>
    </source>
</evidence>
<evidence type="ECO:0000256" key="5">
    <source>
        <dbReference type="ARBA" id="ARBA00038437"/>
    </source>
</evidence>
<dbReference type="PANTHER" id="PTHR47959:SF13">
    <property type="entry name" value="ATP-DEPENDENT RNA HELICASE RHLE"/>
    <property type="match status" value="1"/>
</dbReference>
<protein>
    <submittedName>
        <fullName evidence="12">Superfamily II DNA and RNA helicase</fullName>
    </submittedName>
</protein>
<dbReference type="PROSITE" id="PS51192">
    <property type="entry name" value="HELICASE_ATP_BIND_1"/>
    <property type="match status" value="1"/>
</dbReference>
<evidence type="ECO:0000256" key="2">
    <source>
        <dbReference type="ARBA" id="ARBA00022801"/>
    </source>
</evidence>
<dbReference type="Gene3D" id="3.40.50.300">
    <property type="entry name" value="P-loop containing nucleotide triphosphate hydrolases"/>
    <property type="match status" value="2"/>
</dbReference>